<evidence type="ECO:0000256" key="1">
    <source>
        <dbReference type="SAM" id="Phobius"/>
    </source>
</evidence>
<keyword evidence="1" id="KW-0812">Transmembrane</keyword>
<dbReference type="Proteomes" id="UP000198751">
    <property type="component" value="Chromosome I"/>
</dbReference>
<dbReference type="RefSeq" id="WP_091721795.1">
    <property type="nucleotide sequence ID" value="NZ_CAUQLD010000004.1"/>
</dbReference>
<sequence>MTHHIPFPAGAPAHSLDHWLSPELARVSPPNAPSRLRQLADAQGTIAAGWSSAIAGGPVLALAGAFFSAMYGHPAPVLVLLPLGAALTLLGVWSWKRVRTSLPDTGRLLISRGPGSARGGIAMVSVLGVALAGILALYLPSAAAKGDGTAISLVGAFVLLLALLVACIVVPSTVMGRARQSFRLRVQSNPGLRRAVEEDLAVWRDPHGNAGYGPL</sequence>
<feature type="transmembrane region" description="Helical" evidence="1">
    <location>
        <begin position="77"/>
        <end position="95"/>
    </location>
</feature>
<evidence type="ECO:0000313" key="3">
    <source>
        <dbReference type="Proteomes" id="UP000198751"/>
    </source>
</evidence>
<keyword evidence="3" id="KW-1185">Reference proteome</keyword>
<accession>A0A1H2AL12</accession>
<dbReference type="EMBL" id="LT629779">
    <property type="protein sequence ID" value="SDT46641.1"/>
    <property type="molecule type" value="Genomic_DNA"/>
</dbReference>
<gene>
    <name evidence="2" type="ORF">SAMN04489743_3044</name>
</gene>
<reference evidence="3" key="1">
    <citation type="submission" date="2016-10" db="EMBL/GenBank/DDBJ databases">
        <authorList>
            <person name="Varghese N."/>
            <person name="Submissions S."/>
        </authorList>
    </citation>
    <scope>NUCLEOTIDE SEQUENCE [LARGE SCALE GENOMIC DNA]</scope>
    <source>
        <strain evidence="3">IMMIB L-1606</strain>
    </source>
</reference>
<protein>
    <submittedName>
        <fullName evidence="2">Uncharacterized protein</fullName>
    </submittedName>
</protein>
<feature type="transmembrane region" description="Helical" evidence="1">
    <location>
        <begin position="45"/>
        <end position="71"/>
    </location>
</feature>
<keyword evidence="1" id="KW-0472">Membrane</keyword>
<evidence type="ECO:0000313" key="2">
    <source>
        <dbReference type="EMBL" id="SDT46641.1"/>
    </source>
</evidence>
<organism evidence="2 3">
    <name type="scientific">Pseudarthrobacter equi</name>
    <dbReference type="NCBI Taxonomy" id="728066"/>
    <lineage>
        <taxon>Bacteria</taxon>
        <taxon>Bacillati</taxon>
        <taxon>Actinomycetota</taxon>
        <taxon>Actinomycetes</taxon>
        <taxon>Micrococcales</taxon>
        <taxon>Micrococcaceae</taxon>
        <taxon>Pseudarthrobacter</taxon>
    </lineage>
</organism>
<dbReference type="OrthoDB" id="4934561at2"/>
<feature type="transmembrane region" description="Helical" evidence="1">
    <location>
        <begin position="151"/>
        <end position="175"/>
    </location>
</feature>
<keyword evidence="1" id="KW-1133">Transmembrane helix</keyword>
<feature type="transmembrane region" description="Helical" evidence="1">
    <location>
        <begin position="116"/>
        <end position="139"/>
    </location>
</feature>
<proteinExistence type="predicted"/>
<name>A0A1H2AL12_9MICC</name>
<dbReference type="AlphaFoldDB" id="A0A1H2AL12"/>